<accession>A0ABD2K6L6</accession>
<sequence>MAETVWETMANGAVPCLLLVCWKLVFCTNPDTCLPHGANPHTSENYSLLAISFLWLLLAAFVRGLCFGIFGAILVVLYKCLTGRRYCFGSHLRRSRFRSPSARFDPLFVPTVFAV</sequence>
<dbReference type="EMBL" id="JBICBT010000823">
    <property type="protein sequence ID" value="KAL3098534.1"/>
    <property type="molecule type" value="Genomic_DNA"/>
</dbReference>
<proteinExistence type="predicted"/>
<evidence type="ECO:0000256" key="2">
    <source>
        <dbReference type="SAM" id="SignalP"/>
    </source>
</evidence>
<feature type="transmembrane region" description="Helical" evidence="1">
    <location>
        <begin position="51"/>
        <end position="78"/>
    </location>
</feature>
<dbReference type="AlphaFoldDB" id="A0ABD2K6L6"/>
<gene>
    <name evidence="3" type="ORF">niasHT_021393</name>
</gene>
<keyword evidence="1" id="KW-1133">Transmembrane helix</keyword>
<keyword evidence="1" id="KW-0472">Membrane</keyword>
<evidence type="ECO:0000256" key="1">
    <source>
        <dbReference type="SAM" id="Phobius"/>
    </source>
</evidence>
<evidence type="ECO:0000313" key="4">
    <source>
        <dbReference type="Proteomes" id="UP001620626"/>
    </source>
</evidence>
<protein>
    <submittedName>
        <fullName evidence="3">Uncharacterized protein</fullName>
    </submittedName>
</protein>
<comment type="caution">
    <text evidence="3">The sequence shown here is derived from an EMBL/GenBank/DDBJ whole genome shotgun (WGS) entry which is preliminary data.</text>
</comment>
<feature type="chain" id="PRO_5044789881" evidence="2">
    <location>
        <begin position="28"/>
        <end position="115"/>
    </location>
</feature>
<name>A0ABD2K6L6_9BILA</name>
<keyword evidence="1" id="KW-0812">Transmembrane</keyword>
<evidence type="ECO:0000313" key="3">
    <source>
        <dbReference type="EMBL" id="KAL3098534.1"/>
    </source>
</evidence>
<organism evidence="3 4">
    <name type="scientific">Heterodera trifolii</name>
    <dbReference type="NCBI Taxonomy" id="157864"/>
    <lineage>
        <taxon>Eukaryota</taxon>
        <taxon>Metazoa</taxon>
        <taxon>Ecdysozoa</taxon>
        <taxon>Nematoda</taxon>
        <taxon>Chromadorea</taxon>
        <taxon>Rhabditida</taxon>
        <taxon>Tylenchina</taxon>
        <taxon>Tylenchomorpha</taxon>
        <taxon>Tylenchoidea</taxon>
        <taxon>Heteroderidae</taxon>
        <taxon>Heteroderinae</taxon>
        <taxon>Heterodera</taxon>
    </lineage>
</organism>
<dbReference type="Proteomes" id="UP001620626">
    <property type="component" value="Unassembled WGS sequence"/>
</dbReference>
<reference evidence="3 4" key="1">
    <citation type="submission" date="2024-10" db="EMBL/GenBank/DDBJ databases">
        <authorList>
            <person name="Kim D."/>
        </authorList>
    </citation>
    <scope>NUCLEOTIDE SEQUENCE [LARGE SCALE GENOMIC DNA]</scope>
    <source>
        <strain evidence="3">BH-2024</strain>
    </source>
</reference>
<keyword evidence="2" id="KW-0732">Signal</keyword>
<feature type="signal peptide" evidence="2">
    <location>
        <begin position="1"/>
        <end position="27"/>
    </location>
</feature>
<keyword evidence="4" id="KW-1185">Reference proteome</keyword>